<comment type="subcellular location">
    <subcellularLocation>
        <location evidence="2 10">Nucleus</location>
    </subcellularLocation>
</comment>
<dbReference type="GO" id="GO:0006337">
    <property type="term" value="P:nucleosome disassembly"/>
    <property type="evidence" value="ECO:0007669"/>
    <property type="project" value="InterPro"/>
</dbReference>
<evidence type="ECO:0000256" key="10">
    <source>
        <dbReference type="PIRNR" id="PIRNR037759"/>
    </source>
</evidence>
<protein>
    <recommendedName>
        <fullName evidence="10">Histone chaperone</fullName>
    </recommendedName>
</protein>
<reference evidence="12" key="1">
    <citation type="submission" date="2023-11" db="EMBL/GenBank/DDBJ databases">
        <authorList>
            <person name="Alioto T."/>
            <person name="Alioto T."/>
            <person name="Gomez Garrido J."/>
        </authorList>
    </citation>
    <scope>NUCLEOTIDE SEQUENCE</scope>
</reference>
<evidence type="ECO:0000313" key="12">
    <source>
        <dbReference type="EMBL" id="CAK4033570.1"/>
    </source>
</evidence>
<evidence type="ECO:0000256" key="4">
    <source>
        <dbReference type="ARBA" id="ARBA00011705"/>
    </source>
</evidence>
<keyword evidence="7" id="KW-0804">Transcription</keyword>
<dbReference type="GO" id="GO:0042393">
    <property type="term" value="F:histone binding"/>
    <property type="evidence" value="ECO:0007669"/>
    <property type="project" value="InterPro"/>
</dbReference>
<dbReference type="InterPro" id="IPR006818">
    <property type="entry name" value="ASF1-like"/>
</dbReference>
<dbReference type="GO" id="GO:0000785">
    <property type="term" value="C:chromatin"/>
    <property type="evidence" value="ECO:0007669"/>
    <property type="project" value="TreeGrafter"/>
</dbReference>
<comment type="subunit">
    <text evidence="4">Interacts with histone H3 and histone H4.</text>
</comment>
<keyword evidence="6" id="KW-0805">Transcription regulation</keyword>
<evidence type="ECO:0000256" key="5">
    <source>
        <dbReference type="ARBA" id="ARBA00022853"/>
    </source>
</evidence>
<evidence type="ECO:0000256" key="6">
    <source>
        <dbReference type="ARBA" id="ARBA00023015"/>
    </source>
</evidence>
<evidence type="ECO:0000256" key="1">
    <source>
        <dbReference type="ARBA" id="ARBA00003961"/>
    </source>
</evidence>
<keyword evidence="8" id="KW-0143">Chaperone</keyword>
<dbReference type="Gene3D" id="2.60.40.1490">
    <property type="entry name" value="Histone chaperone ASF1-like"/>
    <property type="match status" value="1"/>
</dbReference>
<dbReference type="Proteomes" id="UP001296104">
    <property type="component" value="Unassembled WGS sequence"/>
</dbReference>
<dbReference type="GO" id="GO:0006335">
    <property type="term" value="P:DNA replication-dependent chromatin assembly"/>
    <property type="evidence" value="ECO:0007669"/>
    <property type="project" value="TreeGrafter"/>
</dbReference>
<dbReference type="PANTHER" id="PTHR12040:SF0">
    <property type="entry name" value="HISTONE CHAPERONE ASF1"/>
    <property type="match status" value="1"/>
</dbReference>
<dbReference type="EMBL" id="CAVMBE010000089">
    <property type="protein sequence ID" value="CAK4033570.1"/>
    <property type="molecule type" value="Genomic_DNA"/>
</dbReference>
<feature type="region of interest" description="Disordered" evidence="11">
    <location>
        <begin position="187"/>
        <end position="286"/>
    </location>
</feature>
<comment type="function">
    <text evidence="1 10">Histone chaperone that facilitates histone deposition and histone exchange and removal during nucleosome assembly and disassembly.</text>
</comment>
<name>A0AAI8Z6E7_9PEZI</name>
<sequence>MATVSLLNVSVRNNPAQFDAPYEFEITFECLEPLQKDLEWKLTYVGSATSSEHDQELDSLLVGPIPVGVNKFVFEADPPNTTRIPATDILGVTVILLSCSYDDREFVRVGYYVNNEYIDPAMNEEPPAKPVIEKIRRNILADKPRVTRFQIKWDSEESAPSEFPPEQPDVDAQEDDGAQYGADELEEEESLIAAAEGENATVKNEGEDADMEGVENAEGKDEDEESDAGSEDLEAESDGDDDEDLEEEDGEGEANGGDEMEMDDAGPTNGNTHPEHQHQPADVMVH</sequence>
<evidence type="ECO:0000256" key="8">
    <source>
        <dbReference type="ARBA" id="ARBA00023186"/>
    </source>
</evidence>
<dbReference type="PIRSF" id="PIRSF037759">
    <property type="entry name" value="Histone_Asf1"/>
    <property type="match status" value="1"/>
</dbReference>
<dbReference type="FunFam" id="2.60.40.1490:FF:000001">
    <property type="entry name" value="Histone chaperone ASF1"/>
    <property type="match status" value="1"/>
</dbReference>
<keyword evidence="5" id="KW-0156">Chromatin regulator</keyword>
<evidence type="ECO:0000256" key="2">
    <source>
        <dbReference type="ARBA" id="ARBA00004123"/>
    </source>
</evidence>
<comment type="similarity">
    <text evidence="3 10">Belongs to the ASF1 family.</text>
</comment>
<dbReference type="PANTHER" id="PTHR12040">
    <property type="entry name" value="ANTI-SILENCING PROTEIN 1"/>
    <property type="match status" value="1"/>
</dbReference>
<evidence type="ECO:0000313" key="13">
    <source>
        <dbReference type="Proteomes" id="UP001296104"/>
    </source>
</evidence>
<evidence type="ECO:0000256" key="11">
    <source>
        <dbReference type="SAM" id="MobiDB-lite"/>
    </source>
</evidence>
<comment type="caution">
    <text evidence="12">The sequence shown here is derived from an EMBL/GenBank/DDBJ whole genome shotgun (WGS) entry which is preliminary data.</text>
</comment>
<gene>
    <name evidence="12" type="ORF">LECACI_7A008728</name>
</gene>
<evidence type="ECO:0000256" key="7">
    <source>
        <dbReference type="ARBA" id="ARBA00023163"/>
    </source>
</evidence>
<dbReference type="InterPro" id="IPR036747">
    <property type="entry name" value="ASF1-like_sf"/>
</dbReference>
<keyword evidence="13" id="KW-1185">Reference proteome</keyword>
<evidence type="ECO:0000256" key="9">
    <source>
        <dbReference type="ARBA" id="ARBA00023242"/>
    </source>
</evidence>
<accession>A0AAI8Z6E7</accession>
<feature type="region of interest" description="Disordered" evidence="11">
    <location>
        <begin position="152"/>
        <end position="175"/>
    </location>
</feature>
<dbReference type="SUPFAM" id="SSF101546">
    <property type="entry name" value="ASF1-like"/>
    <property type="match status" value="1"/>
</dbReference>
<dbReference type="Pfam" id="PF04729">
    <property type="entry name" value="ASF1_hist_chap"/>
    <property type="match status" value="1"/>
</dbReference>
<feature type="compositionally biased region" description="Acidic residues" evidence="11">
    <location>
        <begin position="207"/>
        <end position="264"/>
    </location>
</feature>
<proteinExistence type="inferred from homology"/>
<evidence type="ECO:0000256" key="3">
    <source>
        <dbReference type="ARBA" id="ARBA00006051"/>
    </source>
</evidence>
<organism evidence="12 13">
    <name type="scientific">Lecanosticta acicola</name>
    <dbReference type="NCBI Taxonomy" id="111012"/>
    <lineage>
        <taxon>Eukaryota</taxon>
        <taxon>Fungi</taxon>
        <taxon>Dikarya</taxon>
        <taxon>Ascomycota</taxon>
        <taxon>Pezizomycotina</taxon>
        <taxon>Dothideomycetes</taxon>
        <taxon>Dothideomycetidae</taxon>
        <taxon>Mycosphaerellales</taxon>
        <taxon>Mycosphaerellaceae</taxon>
        <taxon>Lecanosticta</taxon>
    </lineage>
</organism>
<dbReference type="InterPro" id="IPR017282">
    <property type="entry name" value="Hist_deposition_Asf1"/>
</dbReference>
<feature type="compositionally biased region" description="Basic and acidic residues" evidence="11">
    <location>
        <begin position="273"/>
        <end position="286"/>
    </location>
</feature>
<dbReference type="AlphaFoldDB" id="A0AAI8Z6E7"/>
<keyword evidence="9" id="KW-0539">Nucleus</keyword>
<dbReference type="GO" id="GO:0006334">
    <property type="term" value="P:nucleosome assembly"/>
    <property type="evidence" value="ECO:0007669"/>
    <property type="project" value="InterPro"/>
</dbReference>
<dbReference type="GO" id="GO:0005634">
    <property type="term" value="C:nucleus"/>
    <property type="evidence" value="ECO:0007669"/>
    <property type="project" value="UniProtKB-SubCell"/>
</dbReference>